<dbReference type="PANTHER" id="PTHR45586:SF1">
    <property type="entry name" value="LIPOPOLYSACCHARIDE ASSEMBLY PROTEIN B"/>
    <property type="match status" value="1"/>
</dbReference>
<reference evidence="4 5" key="1">
    <citation type="journal article" date="2013" name="PLoS ONE">
        <title>The first genomic and proteomic characterization of a deep-sea sulfate reducer: insights into the piezophilic lifestyle of Desulfovibrio piezophilus.</title>
        <authorList>
            <person name="Pradel N."/>
            <person name="Ji B."/>
            <person name="Gimenez G."/>
            <person name="Talla E."/>
            <person name="Lenoble P."/>
            <person name="Garel M."/>
            <person name="Tamburini C."/>
            <person name="Fourquet P."/>
            <person name="Lebrun R."/>
            <person name="Bertin P."/>
            <person name="Denis Y."/>
            <person name="Pophillat M."/>
            <person name="Barbe V."/>
            <person name="Ollivier B."/>
            <person name="Dolla A."/>
        </authorList>
    </citation>
    <scope>NUCLEOTIDE SEQUENCE [LARGE SCALE GENOMIC DNA]</scope>
    <source>
        <strain evidence="5">DSM 10523 / SB164P1</strain>
    </source>
</reference>
<dbReference type="AlphaFoldDB" id="M1WXI2"/>
<dbReference type="eggNOG" id="COG0457">
    <property type="taxonomic scope" value="Bacteria"/>
</dbReference>
<gene>
    <name evidence="4" type="ordered locus">BN4_12513</name>
</gene>
<dbReference type="SUPFAM" id="SSF48452">
    <property type="entry name" value="TPR-like"/>
    <property type="match status" value="3"/>
</dbReference>
<dbReference type="KEGG" id="dpi:BN4_12513"/>
<dbReference type="EMBL" id="FO203427">
    <property type="protein sequence ID" value="CCH49748.1"/>
    <property type="molecule type" value="Genomic_DNA"/>
</dbReference>
<dbReference type="STRING" id="1322246.BN4_12513"/>
<dbReference type="Pfam" id="PF13181">
    <property type="entry name" value="TPR_8"/>
    <property type="match status" value="1"/>
</dbReference>
<dbReference type="InterPro" id="IPR011990">
    <property type="entry name" value="TPR-like_helical_dom_sf"/>
</dbReference>
<dbReference type="Gene3D" id="1.25.40.10">
    <property type="entry name" value="Tetratricopeptide repeat domain"/>
    <property type="match status" value="3"/>
</dbReference>
<dbReference type="Proteomes" id="UP000011724">
    <property type="component" value="Chromosome"/>
</dbReference>
<reference evidence="5" key="2">
    <citation type="journal article" date="2013" name="Stand. Genomic Sci.">
        <title>Complete genome sequence of Desulfocapsa sulfexigens, a marine deltaproteobacterium specialized in disproportionating inorganic sulfur compounds.</title>
        <authorList>
            <person name="Finster K.W."/>
            <person name="Kjeldsen K.U."/>
            <person name="Kube M."/>
            <person name="Reinhardt R."/>
            <person name="Mussmann M."/>
            <person name="Amann R."/>
            <person name="Schreiber L."/>
        </authorList>
    </citation>
    <scope>NUCLEOTIDE SEQUENCE [LARGE SCALE GENOMIC DNA]</scope>
    <source>
        <strain evidence="5">DSM 10523 / SB164P1</strain>
    </source>
</reference>
<dbReference type="Pfam" id="PF13432">
    <property type="entry name" value="TPR_16"/>
    <property type="match status" value="2"/>
</dbReference>
<organism evidence="4 5">
    <name type="scientific">Pseudodesulfovibrio piezophilus (strain DSM 21447 / JCM 15486 / C1TLV30)</name>
    <name type="common">Desulfovibrio piezophilus</name>
    <dbReference type="NCBI Taxonomy" id="1322246"/>
    <lineage>
        <taxon>Bacteria</taxon>
        <taxon>Pseudomonadati</taxon>
        <taxon>Thermodesulfobacteriota</taxon>
        <taxon>Desulfovibrionia</taxon>
        <taxon>Desulfovibrionales</taxon>
        <taxon>Desulfovibrionaceae</taxon>
    </lineage>
</organism>
<evidence type="ECO:0000313" key="5">
    <source>
        <dbReference type="Proteomes" id="UP000011724"/>
    </source>
</evidence>
<accession>M1WXI2</accession>
<keyword evidence="1" id="KW-0677">Repeat</keyword>
<name>M1WXI2_PSEP2</name>
<evidence type="ECO:0000313" key="4">
    <source>
        <dbReference type="EMBL" id="CCH49748.1"/>
    </source>
</evidence>
<dbReference type="RefSeq" id="WP_015415791.1">
    <property type="nucleotide sequence ID" value="NC_020409.1"/>
</dbReference>
<dbReference type="Pfam" id="PF14559">
    <property type="entry name" value="TPR_19"/>
    <property type="match status" value="1"/>
</dbReference>
<evidence type="ECO:0000256" key="2">
    <source>
        <dbReference type="ARBA" id="ARBA00022803"/>
    </source>
</evidence>
<keyword evidence="5" id="KW-1185">Reference proteome</keyword>
<dbReference type="BioCyc" id="DPIE1322246:BN4_RS12610-MONOMER"/>
<protein>
    <submittedName>
        <fullName evidence="4">TPR repeat-containing protein</fullName>
    </submittedName>
</protein>
<evidence type="ECO:0000256" key="1">
    <source>
        <dbReference type="ARBA" id="ARBA00022737"/>
    </source>
</evidence>
<dbReference type="InterPro" id="IPR051012">
    <property type="entry name" value="CellSynth/LPSAsmb/PSIAsmb"/>
</dbReference>
<dbReference type="PROSITE" id="PS51257">
    <property type="entry name" value="PROKAR_LIPOPROTEIN"/>
    <property type="match status" value="1"/>
</dbReference>
<dbReference type="InterPro" id="IPR019734">
    <property type="entry name" value="TPR_rpt"/>
</dbReference>
<proteinExistence type="predicted"/>
<dbReference type="PATRIC" id="fig|879567.3.peg.2691"/>
<keyword evidence="2 3" id="KW-0802">TPR repeat</keyword>
<dbReference type="HOGENOM" id="CLU_007251_3_0_7"/>
<dbReference type="PANTHER" id="PTHR45586">
    <property type="entry name" value="TPR REPEAT-CONTAINING PROTEIN PA4667"/>
    <property type="match status" value="1"/>
</dbReference>
<dbReference type="PROSITE" id="PS50005">
    <property type="entry name" value="TPR"/>
    <property type="match status" value="1"/>
</dbReference>
<dbReference type="SMART" id="SM00028">
    <property type="entry name" value="TPR"/>
    <property type="match status" value="5"/>
</dbReference>
<sequence>MPHMTHRLPANTVLAATMITLALLGLTACSTRTRAPLPSPRPLSESAELDYDYLVYQDQLQRLQRHEADAKGNKISQKEIAKIKARAEAALNNLLKATPTPQLYLEKAGLFWNDPSGATRSRMALKEGLAQFPDNQILTIYLANSYIVDNEADAAIDVMSQYLKRHPNDIPARERLGQMLMDAGKDAEALDQLKAIPDAKRTADTFYAMGRVQGNLEMRKAAINNLRKAVAMDPDFTEAMVELAYQYDMIKDYVAAEKTYTSILANGDPFPEVRLRLINVNLKLNNPDRALTMALEGPQSKSFILDAALMFINDKFYAQGSTVLDMLTSDGEIPAEYFFNKAVIANEGENDQEKALAYLAKVKENDRLYPHALRFQAQLYHAQGQEEKAFAVVRKAKALYPDGPIFYIIESSFFESQGNWTAAEKVLKEGLKRMADNPNLNYTLAMIYDQVGRRSEGLELLEAILHDHPDHTGALNSVGYMLADENLDLDRALVLVQKAAMLEPDNPYILDSVAWVFFKMNRLDEAWENIRFAVDIMDSDPTIWEHYGDIASAMGKVKSAGRAYNLSLKYNSKYSDRIKKKLNAL</sequence>
<feature type="repeat" description="TPR" evidence="3">
    <location>
        <begin position="203"/>
        <end position="236"/>
    </location>
</feature>
<evidence type="ECO:0000256" key="3">
    <source>
        <dbReference type="PROSITE-ProRule" id="PRU00339"/>
    </source>
</evidence>